<evidence type="ECO:0000313" key="2">
    <source>
        <dbReference type="Proteomes" id="UP001057375"/>
    </source>
</evidence>
<dbReference type="EMBL" id="BQXS01004136">
    <property type="protein sequence ID" value="GKT36404.1"/>
    <property type="molecule type" value="Genomic_DNA"/>
</dbReference>
<comment type="caution">
    <text evidence="1">The sequence shown here is derived from an EMBL/GenBank/DDBJ whole genome shotgun (WGS) entry which is preliminary data.</text>
</comment>
<feature type="non-terminal residue" evidence="1">
    <location>
        <position position="137"/>
    </location>
</feature>
<name>A0ABQ5KY79_9EUKA</name>
<dbReference type="Proteomes" id="UP001057375">
    <property type="component" value="Unassembled WGS sequence"/>
</dbReference>
<protein>
    <submittedName>
        <fullName evidence="1">Uncharacterized protein</fullName>
    </submittedName>
</protein>
<reference evidence="1" key="1">
    <citation type="submission" date="2022-03" db="EMBL/GenBank/DDBJ databases">
        <title>Draft genome sequence of Aduncisulcus paluster, a free-living microaerophilic Fornicata.</title>
        <authorList>
            <person name="Yuyama I."/>
            <person name="Kume K."/>
            <person name="Tamura T."/>
            <person name="Inagaki Y."/>
            <person name="Hashimoto T."/>
        </authorList>
    </citation>
    <scope>NUCLEOTIDE SEQUENCE</scope>
    <source>
        <strain evidence="1">NY0171</strain>
    </source>
</reference>
<dbReference type="Gene3D" id="1.20.1600.10">
    <property type="entry name" value="Outer membrane efflux proteins (OEP)"/>
    <property type="match status" value="1"/>
</dbReference>
<sequence length="137" mass="15850">MYEQGLISEYDLFKSQVELSKLKLAIEKMTIQEKSLLMTLNNMMGEDVVTELSMERSFESKYYKEGVSVTEIADKAVENSPVLEALRIDLDFYKNNYTLYQEYDGYDFGAEYEDLTYQIDKLSSELRANEAALRADA</sequence>
<keyword evidence="2" id="KW-1185">Reference proteome</keyword>
<accession>A0ABQ5KY79</accession>
<evidence type="ECO:0000313" key="1">
    <source>
        <dbReference type="EMBL" id="GKT36404.1"/>
    </source>
</evidence>
<gene>
    <name evidence="1" type="ORF">ADUPG1_003161</name>
</gene>
<organism evidence="1 2">
    <name type="scientific">Aduncisulcus paluster</name>
    <dbReference type="NCBI Taxonomy" id="2918883"/>
    <lineage>
        <taxon>Eukaryota</taxon>
        <taxon>Metamonada</taxon>
        <taxon>Carpediemonas-like organisms</taxon>
        <taxon>Aduncisulcus</taxon>
    </lineage>
</organism>
<dbReference type="SUPFAM" id="SSF56954">
    <property type="entry name" value="Outer membrane efflux proteins (OEP)"/>
    <property type="match status" value="1"/>
</dbReference>
<proteinExistence type="predicted"/>